<evidence type="ECO:0000256" key="2">
    <source>
        <dbReference type="ARBA" id="ARBA00009142"/>
    </source>
</evidence>
<comment type="similarity">
    <text evidence="2 8">Belongs to the 4-toluene sulfonate uptake permease (TSUP) (TC 2.A.102) family.</text>
</comment>
<organism evidence="9 10">
    <name type="scientific">Mariprofundus erugo</name>
    <dbReference type="NCBI Taxonomy" id="2528639"/>
    <lineage>
        <taxon>Bacteria</taxon>
        <taxon>Pseudomonadati</taxon>
        <taxon>Pseudomonadota</taxon>
        <taxon>Candidatius Mariprofundia</taxon>
        <taxon>Mariprofundales</taxon>
        <taxon>Mariprofundaceae</taxon>
        <taxon>Mariprofundus</taxon>
    </lineage>
</organism>
<keyword evidence="3" id="KW-0813">Transport</keyword>
<evidence type="ECO:0000313" key="9">
    <source>
        <dbReference type="EMBL" id="TLS68736.1"/>
    </source>
</evidence>
<sequence length="238" mass="25199">MFESMLLFVAAFVAAAISGAAGFGGALLLLPLLVATVGVDKAVPLLTVAQFVGNLSRVGFGFSQIHWRPVSQFLLAAIPCSALGALSFVQLPQDLVIRVIGLLILVFVMLKYFGWLHVGKGPLLLLAGGAVTGFLSGLAGSAGPLGAAVFLSLGLPPVAYIASEAVTALVMHGVKSVIYQHYLQTDMQFWILAAIMSCAMVLGTWSAKRVIERMPRERFQQYVAILLAAIALYMIVHG</sequence>
<feature type="transmembrane region" description="Helical" evidence="8">
    <location>
        <begin position="95"/>
        <end position="116"/>
    </location>
</feature>
<keyword evidence="4 8" id="KW-1003">Cell membrane</keyword>
<feature type="transmembrane region" description="Helical" evidence="8">
    <location>
        <begin position="73"/>
        <end position="89"/>
    </location>
</feature>
<evidence type="ECO:0000256" key="1">
    <source>
        <dbReference type="ARBA" id="ARBA00004651"/>
    </source>
</evidence>
<dbReference type="AlphaFoldDB" id="A0A5R9GR63"/>
<dbReference type="PANTHER" id="PTHR30269:SF37">
    <property type="entry name" value="MEMBRANE TRANSPORTER PROTEIN"/>
    <property type="match status" value="1"/>
</dbReference>
<evidence type="ECO:0000256" key="7">
    <source>
        <dbReference type="ARBA" id="ARBA00023136"/>
    </source>
</evidence>
<keyword evidence="7 8" id="KW-0472">Membrane</keyword>
<keyword evidence="5 8" id="KW-0812">Transmembrane</keyword>
<keyword evidence="10" id="KW-1185">Reference proteome</keyword>
<comment type="caution">
    <text evidence="9">The sequence shown here is derived from an EMBL/GenBank/DDBJ whole genome shotgun (WGS) entry which is preliminary data.</text>
</comment>
<dbReference type="InterPro" id="IPR052017">
    <property type="entry name" value="TSUP"/>
</dbReference>
<dbReference type="InterPro" id="IPR002781">
    <property type="entry name" value="TM_pro_TauE-like"/>
</dbReference>
<dbReference type="PANTHER" id="PTHR30269">
    <property type="entry name" value="TRANSMEMBRANE PROTEIN YFCA"/>
    <property type="match status" value="1"/>
</dbReference>
<dbReference type="Pfam" id="PF01925">
    <property type="entry name" value="TauE"/>
    <property type="match status" value="1"/>
</dbReference>
<keyword evidence="6 8" id="KW-1133">Transmembrane helix</keyword>
<gene>
    <name evidence="9" type="ORF">FEF65_03300</name>
</gene>
<protein>
    <recommendedName>
        <fullName evidence="8">Probable membrane transporter protein</fullName>
    </recommendedName>
</protein>
<dbReference type="EMBL" id="VBRY01000002">
    <property type="protein sequence ID" value="TLS68736.1"/>
    <property type="molecule type" value="Genomic_DNA"/>
</dbReference>
<evidence type="ECO:0000256" key="3">
    <source>
        <dbReference type="ARBA" id="ARBA00022448"/>
    </source>
</evidence>
<evidence type="ECO:0000256" key="6">
    <source>
        <dbReference type="ARBA" id="ARBA00022989"/>
    </source>
</evidence>
<dbReference type="Proteomes" id="UP000306585">
    <property type="component" value="Unassembled WGS sequence"/>
</dbReference>
<name>A0A5R9GR63_9PROT</name>
<comment type="subcellular location">
    <subcellularLocation>
        <location evidence="1 8">Cell membrane</location>
        <topology evidence="1 8">Multi-pass membrane protein</topology>
    </subcellularLocation>
</comment>
<evidence type="ECO:0000313" key="10">
    <source>
        <dbReference type="Proteomes" id="UP000306585"/>
    </source>
</evidence>
<dbReference type="RefSeq" id="WP_138238355.1">
    <property type="nucleotide sequence ID" value="NZ_VBRY01000002.1"/>
</dbReference>
<evidence type="ECO:0000256" key="5">
    <source>
        <dbReference type="ARBA" id="ARBA00022692"/>
    </source>
</evidence>
<feature type="transmembrane region" description="Helical" evidence="8">
    <location>
        <begin position="123"/>
        <end position="151"/>
    </location>
</feature>
<evidence type="ECO:0000256" key="4">
    <source>
        <dbReference type="ARBA" id="ARBA00022475"/>
    </source>
</evidence>
<feature type="transmembrane region" description="Helical" evidence="8">
    <location>
        <begin position="219"/>
        <end position="236"/>
    </location>
</feature>
<feature type="transmembrane region" description="Helical" evidence="8">
    <location>
        <begin position="189"/>
        <end position="207"/>
    </location>
</feature>
<dbReference type="GO" id="GO:0005886">
    <property type="term" value="C:plasma membrane"/>
    <property type="evidence" value="ECO:0007669"/>
    <property type="project" value="UniProtKB-SubCell"/>
</dbReference>
<accession>A0A5R9GR63</accession>
<reference evidence="9 10" key="1">
    <citation type="journal article" date="2019" name="Appl. Environ. Microbiol.">
        <title>Environmental Evidence and Genomic Insight of Iron-oxidizing Bacteria Preference Towards More Corrosion Resistant Stainless Steel at Higher Salinities.</title>
        <authorList>
            <person name="Garrison C.E."/>
            <person name="Price K.A."/>
            <person name="Field E.K."/>
        </authorList>
    </citation>
    <scope>NUCLEOTIDE SEQUENCE [LARGE SCALE GENOMIC DNA]</scope>
    <source>
        <strain evidence="9 10">P3</strain>
    </source>
</reference>
<proteinExistence type="inferred from homology"/>
<evidence type="ECO:0000256" key="8">
    <source>
        <dbReference type="RuleBase" id="RU363041"/>
    </source>
</evidence>